<organism evidence="1 2">
    <name type="scientific">Paraburkholderia terrae</name>
    <dbReference type="NCBI Taxonomy" id="311230"/>
    <lineage>
        <taxon>Bacteria</taxon>
        <taxon>Pseudomonadati</taxon>
        <taxon>Pseudomonadota</taxon>
        <taxon>Betaproteobacteria</taxon>
        <taxon>Burkholderiales</taxon>
        <taxon>Burkholderiaceae</taxon>
        <taxon>Paraburkholderia</taxon>
    </lineage>
</organism>
<dbReference type="KEGG" id="pter:C2L65_42545"/>
<proteinExistence type="predicted"/>
<sequence>MASIQINNTNLMRRESHIAIAIDEPPHLATEIDSVCMILFDRWCEKRSVLPLAYLMYTWPIVRPTLPLIERLSSTLRDLVIFHFDTLDVEDHQMIRNVIKLAEDVSQSWSAATPS</sequence>
<evidence type="ECO:0000313" key="2">
    <source>
        <dbReference type="Proteomes" id="UP000243502"/>
    </source>
</evidence>
<evidence type="ECO:0000313" key="1">
    <source>
        <dbReference type="EMBL" id="AUT66387.1"/>
    </source>
</evidence>
<dbReference type="AlphaFoldDB" id="A0A2I8F3E0"/>
<reference evidence="1 2" key="1">
    <citation type="submission" date="2018-01" db="EMBL/GenBank/DDBJ databases">
        <title>Species boundaries and ecological features among Paraburkholderia terrae DSMZ17804T, P. hospita DSMZ17164T and P. caribensis DSMZ13236T.</title>
        <authorList>
            <person name="Pratama A.A."/>
        </authorList>
    </citation>
    <scope>NUCLEOTIDE SEQUENCE [LARGE SCALE GENOMIC DNA]</scope>
    <source>
        <strain evidence="1 2">DSM 17804</strain>
    </source>
</reference>
<dbReference type="EMBL" id="CP026114">
    <property type="protein sequence ID" value="AUT66387.1"/>
    <property type="molecule type" value="Genomic_DNA"/>
</dbReference>
<name>A0A2I8F3E0_9BURK</name>
<gene>
    <name evidence="1" type="ORF">C2L65_42545</name>
</gene>
<protein>
    <submittedName>
        <fullName evidence="1">Uncharacterized protein</fullName>
    </submittedName>
</protein>
<dbReference type="Proteomes" id="UP000243502">
    <property type="component" value="Chromosome 4"/>
</dbReference>
<accession>A0A2I8F3E0</accession>